<comment type="caution">
    <text evidence="2">The sequence shown here is derived from an EMBL/GenBank/DDBJ whole genome shotgun (WGS) entry which is preliminary data.</text>
</comment>
<dbReference type="EMBL" id="CAKMRJ010005523">
    <property type="protein sequence ID" value="CAH1445039.1"/>
    <property type="molecule type" value="Genomic_DNA"/>
</dbReference>
<organism evidence="2 3">
    <name type="scientific">Lactuca virosa</name>
    <dbReference type="NCBI Taxonomy" id="75947"/>
    <lineage>
        <taxon>Eukaryota</taxon>
        <taxon>Viridiplantae</taxon>
        <taxon>Streptophyta</taxon>
        <taxon>Embryophyta</taxon>
        <taxon>Tracheophyta</taxon>
        <taxon>Spermatophyta</taxon>
        <taxon>Magnoliopsida</taxon>
        <taxon>eudicotyledons</taxon>
        <taxon>Gunneridae</taxon>
        <taxon>Pentapetalae</taxon>
        <taxon>asterids</taxon>
        <taxon>campanulids</taxon>
        <taxon>Asterales</taxon>
        <taxon>Asteraceae</taxon>
        <taxon>Cichorioideae</taxon>
        <taxon>Cichorieae</taxon>
        <taxon>Lactucinae</taxon>
        <taxon>Lactuca</taxon>
    </lineage>
</organism>
<gene>
    <name evidence="2" type="ORF">LVIROSA_LOCUS30832</name>
</gene>
<accession>A0AAU9P4G1</accession>
<evidence type="ECO:0000313" key="3">
    <source>
        <dbReference type="Proteomes" id="UP001157418"/>
    </source>
</evidence>
<sequence length="165" mass="18515">MESHTEPLILSISDLPKGLKPFSPTSSHLTTGSADETQHQHKTERSESSKRVAGPPFESYHNLDSDYKSLYTHTTILIETKHQLCQATILLLDFFFLTLNPLLILLSERLSSVKKRFELWILESVFSRSQGQGCEDSRTIKNLLCQTGKTGISNRGGLCMVSFSI</sequence>
<protein>
    <submittedName>
        <fullName evidence="2">Uncharacterized protein</fullName>
    </submittedName>
</protein>
<keyword evidence="3" id="KW-1185">Reference proteome</keyword>
<proteinExistence type="predicted"/>
<dbReference type="Proteomes" id="UP001157418">
    <property type="component" value="Unassembled WGS sequence"/>
</dbReference>
<reference evidence="2 3" key="1">
    <citation type="submission" date="2022-01" db="EMBL/GenBank/DDBJ databases">
        <authorList>
            <person name="Xiong W."/>
            <person name="Schranz E."/>
        </authorList>
    </citation>
    <scope>NUCLEOTIDE SEQUENCE [LARGE SCALE GENOMIC DNA]</scope>
</reference>
<feature type="compositionally biased region" description="Polar residues" evidence="1">
    <location>
        <begin position="23"/>
        <end position="35"/>
    </location>
</feature>
<feature type="region of interest" description="Disordered" evidence="1">
    <location>
        <begin position="15"/>
        <end position="56"/>
    </location>
</feature>
<feature type="compositionally biased region" description="Basic and acidic residues" evidence="1">
    <location>
        <begin position="36"/>
        <end position="50"/>
    </location>
</feature>
<evidence type="ECO:0000256" key="1">
    <source>
        <dbReference type="SAM" id="MobiDB-lite"/>
    </source>
</evidence>
<dbReference type="AlphaFoldDB" id="A0AAU9P4G1"/>
<evidence type="ECO:0000313" key="2">
    <source>
        <dbReference type="EMBL" id="CAH1445039.1"/>
    </source>
</evidence>
<name>A0AAU9P4G1_9ASTR</name>